<feature type="signal peptide" evidence="1">
    <location>
        <begin position="1"/>
        <end position="24"/>
    </location>
</feature>
<organism evidence="2 3">
    <name type="scientific">Nitrosospira briensis</name>
    <dbReference type="NCBI Taxonomy" id="35799"/>
    <lineage>
        <taxon>Bacteria</taxon>
        <taxon>Pseudomonadati</taxon>
        <taxon>Pseudomonadota</taxon>
        <taxon>Betaproteobacteria</taxon>
        <taxon>Nitrosomonadales</taxon>
        <taxon>Nitrosomonadaceae</taxon>
        <taxon>Nitrosospira</taxon>
    </lineage>
</organism>
<evidence type="ECO:0000313" key="2">
    <source>
        <dbReference type="EMBL" id="SFN41077.1"/>
    </source>
</evidence>
<sequence length="127" mass="14366">MKMSAYGLIMVLATFVAAPDTVHAEDHIKKTGEHLEEAIKSAREGSPQAVVRHTEEARKKLIEHNKEHPYTNLQKSIYGERKKAGHDKEVFEAMEIAIGEAREGYVQQAVEALEQACFHLREKEQAK</sequence>
<gene>
    <name evidence="2" type="ORF">SAMN05216386_0869</name>
</gene>
<accession>A0A1I4YSY9</accession>
<reference evidence="3" key="1">
    <citation type="submission" date="2016-10" db="EMBL/GenBank/DDBJ databases">
        <authorList>
            <person name="Varghese N."/>
        </authorList>
    </citation>
    <scope>NUCLEOTIDE SEQUENCE [LARGE SCALE GENOMIC DNA]</scope>
    <source>
        <strain evidence="3">Nsp8</strain>
    </source>
</reference>
<protein>
    <submittedName>
        <fullName evidence="2">Small metal-binding protein</fullName>
    </submittedName>
</protein>
<proteinExistence type="predicted"/>
<name>A0A1I4YSY9_9PROT</name>
<dbReference type="InterPro" id="IPR031877">
    <property type="entry name" value="SmbP"/>
</dbReference>
<dbReference type="Pfam" id="PF16785">
    <property type="entry name" value="SMBP"/>
    <property type="match status" value="1"/>
</dbReference>
<dbReference type="AlphaFoldDB" id="A0A1I4YSY9"/>
<dbReference type="Proteomes" id="UP000183107">
    <property type="component" value="Unassembled WGS sequence"/>
</dbReference>
<feature type="chain" id="PRO_5010278718" evidence="1">
    <location>
        <begin position="25"/>
        <end position="127"/>
    </location>
</feature>
<keyword evidence="1" id="KW-0732">Signal</keyword>
<keyword evidence="3" id="KW-1185">Reference proteome</keyword>
<dbReference type="RefSeq" id="WP_177186905.1">
    <property type="nucleotide sequence ID" value="NZ_FOVJ01000001.1"/>
</dbReference>
<evidence type="ECO:0000313" key="3">
    <source>
        <dbReference type="Proteomes" id="UP000183107"/>
    </source>
</evidence>
<dbReference type="GO" id="GO:0046872">
    <property type="term" value="F:metal ion binding"/>
    <property type="evidence" value="ECO:0007669"/>
    <property type="project" value="InterPro"/>
</dbReference>
<dbReference type="EMBL" id="FOVJ01000001">
    <property type="protein sequence ID" value="SFN41077.1"/>
    <property type="molecule type" value="Genomic_DNA"/>
</dbReference>
<dbReference type="Gene3D" id="1.20.120.660">
    <property type="entry name" value="IL-4 antagonist (De novo design) like domain"/>
    <property type="match status" value="1"/>
</dbReference>
<evidence type="ECO:0000256" key="1">
    <source>
        <dbReference type="SAM" id="SignalP"/>
    </source>
</evidence>